<evidence type="ECO:0008006" key="3">
    <source>
        <dbReference type="Google" id="ProtNLM"/>
    </source>
</evidence>
<evidence type="ECO:0000313" key="2">
    <source>
        <dbReference type="Proteomes" id="UP000677305"/>
    </source>
</evidence>
<dbReference type="AlphaFoldDB" id="A0A8J8MES1"/>
<reference evidence="1 2" key="1">
    <citation type="submission" date="2020-07" db="EMBL/GenBank/DDBJ databases">
        <title>Vallitalea guaymasensis genome.</title>
        <authorList>
            <person name="Postec A."/>
        </authorList>
    </citation>
    <scope>NUCLEOTIDE SEQUENCE [LARGE SCALE GENOMIC DNA]</scope>
    <source>
        <strain evidence="1 2">Ra1766G1</strain>
    </source>
</reference>
<gene>
    <name evidence="1" type="ORF">HYG85_23680</name>
</gene>
<dbReference type="EMBL" id="CP058561">
    <property type="protein sequence ID" value="QUH31769.1"/>
    <property type="molecule type" value="Genomic_DNA"/>
</dbReference>
<evidence type="ECO:0000313" key="1">
    <source>
        <dbReference type="EMBL" id="QUH31769.1"/>
    </source>
</evidence>
<proteinExistence type="predicted"/>
<sequence length="124" mass="14101">MEYSYLVLIPLIAGIGETIRLTGVPCRYIPFINLVIGLALGMILCSTNSKSCIVIGLYTGLSASGLVKSTRELGNCLNARSPCNKKDRHYTKRRRDNYFEEIFRELEKDYQSHNNTNDEFEDDD</sequence>
<protein>
    <recommendedName>
        <fullName evidence="3">Holin</fullName>
    </recommendedName>
</protein>
<accession>A0A8J8MES1</accession>
<organism evidence="1 2">
    <name type="scientific">Vallitalea guaymasensis</name>
    <dbReference type="NCBI Taxonomy" id="1185412"/>
    <lineage>
        <taxon>Bacteria</taxon>
        <taxon>Bacillati</taxon>
        <taxon>Bacillota</taxon>
        <taxon>Clostridia</taxon>
        <taxon>Lachnospirales</taxon>
        <taxon>Vallitaleaceae</taxon>
        <taxon>Vallitalea</taxon>
    </lineage>
</organism>
<dbReference type="RefSeq" id="WP_212691708.1">
    <property type="nucleotide sequence ID" value="NZ_CP058561.1"/>
</dbReference>
<dbReference type="KEGG" id="vgu:HYG85_23680"/>
<name>A0A8J8MES1_9FIRM</name>
<keyword evidence="2" id="KW-1185">Reference proteome</keyword>
<dbReference type="Proteomes" id="UP000677305">
    <property type="component" value="Chromosome"/>
</dbReference>